<protein>
    <submittedName>
        <fullName evidence="1">Uncharacterized protein</fullName>
    </submittedName>
</protein>
<accession>A0ABX7GS79</accession>
<organism evidence="1 2">
    <name type="scientific">Dyella caseinilytica</name>
    <dbReference type="NCBI Taxonomy" id="1849581"/>
    <lineage>
        <taxon>Bacteria</taxon>
        <taxon>Pseudomonadati</taxon>
        <taxon>Pseudomonadota</taxon>
        <taxon>Gammaproteobacteria</taxon>
        <taxon>Lysobacterales</taxon>
        <taxon>Rhodanobacteraceae</taxon>
        <taxon>Dyella</taxon>
    </lineage>
</organism>
<dbReference type="EMBL" id="CP064030">
    <property type="protein sequence ID" value="QRN53299.1"/>
    <property type="molecule type" value="Genomic_DNA"/>
</dbReference>
<dbReference type="Proteomes" id="UP000663181">
    <property type="component" value="Chromosome"/>
</dbReference>
<proteinExistence type="predicted"/>
<evidence type="ECO:0000313" key="2">
    <source>
        <dbReference type="Proteomes" id="UP000663181"/>
    </source>
</evidence>
<evidence type="ECO:0000313" key="1">
    <source>
        <dbReference type="EMBL" id="QRN53299.1"/>
    </source>
</evidence>
<dbReference type="RefSeq" id="WP_188800531.1">
    <property type="nucleotide sequence ID" value="NZ_BMIZ01000002.1"/>
</dbReference>
<sequence>MRSPWVDLLFLHGHATPTKLAWRPDAPACRCKTGQVEVDVAQLPLPTCTEHQPDCTPSPA</sequence>
<gene>
    <name evidence="1" type="ORF">ISN74_18005</name>
</gene>
<name>A0ABX7GS79_9GAMM</name>
<keyword evidence="2" id="KW-1185">Reference proteome</keyword>
<reference evidence="1 2" key="1">
    <citation type="submission" date="2020-10" db="EMBL/GenBank/DDBJ databases">
        <title>Phylogeny of dyella-like bacteria.</title>
        <authorList>
            <person name="Fu J."/>
        </authorList>
    </citation>
    <scope>NUCLEOTIDE SEQUENCE [LARGE SCALE GENOMIC DNA]</scope>
    <source>
        <strain evidence="1 2">DHOB09</strain>
    </source>
</reference>